<comment type="subunit">
    <text evidence="4">Binds to mitochondrial small subunit 15S rRNA.</text>
</comment>
<organism evidence="6 7">
    <name type="scientific">Entomortierella chlamydospora</name>
    <dbReference type="NCBI Taxonomy" id="101097"/>
    <lineage>
        <taxon>Eukaryota</taxon>
        <taxon>Fungi</taxon>
        <taxon>Fungi incertae sedis</taxon>
        <taxon>Mucoromycota</taxon>
        <taxon>Mortierellomycotina</taxon>
        <taxon>Mortierellomycetes</taxon>
        <taxon>Mortierellales</taxon>
        <taxon>Mortierellaceae</taxon>
        <taxon>Entomortierella</taxon>
    </lineage>
</organism>
<dbReference type="PANTHER" id="PTHR47447">
    <property type="entry name" value="OS03G0856100 PROTEIN"/>
    <property type="match status" value="1"/>
</dbReference>
<dbReference type="InterPro" id="IPR002885">
    <property type="entry name" value="PPR_rpt"/>
</dbReference>
<dbReference type="PROSITE" id="PS51375">
    <property type="entry name" value="PPR"/>
    <property type="match status" value="6"/>
</dbReference>
<keyword evidence="2" id="KW-0677">Repeat</keyword>
<feature type="repeat" description="PPR" evidence="5">
    <location>
        <begin position="444"/>
        <end position="478"/>
    </location>
</feature>
<dbReference type="Pfam" id="PF13812">
    <property type="entry name" value="PPR_3"/>
    <property type="match status" value="2"/>
</dbReference>
<keyword evidence="7" id="KW-1185">Reference proteome</keyword>
<feature type="repeat" description="PPR" evidence="5">
    <location>
        <begin position="479"/>
        <end position="513"/>
    </location>
</feature>
<feature type="repeat" description="PPR" evidence="5">
    <location>
        <begin position="339"/>
        <end position="373"/>
    </location>
</feature>
<evidence type="ECO:0000256" key="2">
    <source>
        <dbReference type="ARBA" id="ARBA00022737"/>
    </source>
</evidence>
<dbReference type="InterPro" id="IPR011990">
    <property type="entry name" value="TPR-like_helical_dom_sf"/>
</dbReference>
<protein>
    <recommendedName>
        <fullName evidence="8">Pentacotripeptide-repeat region of PRORP domain-containing protein</fullName>
    </recommendedName>
</protein>
<dbReference type="NCBIfam" id="TIGR00756">
    <property type="entry name" value="PPR"/>
    <property type="match status" value="6"/>
</dbReference>
<evidence type="ECO:0000256" key="4">
    <source>
        <dbReference type="ARBA" id="ARBA00044511"/>
    </source>
</evidence>
<evidence type="ECO:0000256" key="3">
    <source>
        <dbReference type="ARBA" id="ARBA00044493"/>
    </source>
</evidence>
<feature type="repeat" description="PPR" evidence="5">
    <location>
        <begin position="208"/>
        <end position="242"/>
    </location>
</feature>
<feature type="repeat" description="PPR" evidence="5">
    <location>
        <begin position="159"/>
        <end position="193"/>
    </location>
</feature>
<comment type="similarity">
    <text evidence="1">Belongs to the CCM1 family.</text>
</comment>
<evidence type="ECO:0000256" key="1">
    <source>
        <dbReference type="ARBA" id="ARBA00006192"/>
    </source>
</evidence>
<name>A0A9P6MME7_9FUNG</name>
<dbReference type="Gene3D" id="1.25.40.10">
    <property type="entry name" value="Tetratricopeptide repeat domain"/>
    <property type="match status" value="4"/>
</dbReference>
<dbReference type="Pfam" id="PF13041">
    <property type="entry name" value="PPR_2"/>
    <property type="match status" value="2"/>
</dbReference>
<feature type="repeat" description="PPR" evidence="5">
    <location>
        <begin position="243"/>
        <end position="277"/>
    </location>
</feature>
<sequence>TTALDNLIDDSVTKDKPDFLLAPEVAPLSLQTVDPKFFDLTIIPPEPIREFRNLYDQIAQSKDTNDHEKFLSVYRSIADDIDLLLQFQPIDFMIAMNSCRDLLHMIPRMHRILQDVSKTSHAQVSEIYNIILKAYSKMSDFKSCSNMIDKMRAQKMGLNTTTYHIILDTCKHARKLKDAQGILAQMRKKGVEAREYFEEMPLLGLDRDVAHYNALLNAYAHAGDATGAKRVYQLMEDDGILADQYTYTAMVKAYRTCNRFPEAIHFLKKLREAGVKPNAKVLAAMGEEPLEIVEECARSEVPISQSGFNMLITRAIKSNQFPQVPHLLEEMQKAGHRPDVFTFTAMVDANIKMGKYQEAKEIFMAMQRANIQPDVIAYSAMISGALSQVGVQESMVILKAMMDDGLLPNLHTFNSLLSASVGEIGVEGFKVIREAMQSLHIRPDHRSFNALLSAYALEGDMDEMLDALEDMKRSRVPPDNLTYSILISGYLQNGDLRFAMEWYYKMIESGHVPTTRVANNLMAALHGSGQGQQVLLLWREMDRMNVGKNDQSFEIALEACEKFGLHDDKLRIEKELNIYLSGGRKYYDR</sequence>
<dbReference type="EMBL" id="JAAAID010002295">
    <property type="protein sequence ID" value="KAG0007558.1"/>
    <property type="molecule type" value="Genomic_DNA"/>
</dbReference>
<evidence type="ECO:0000313" key="7">
    <source>
        <dbReference type="Proteomes" id="UP000703661"/>
    </source>
</evidence>
<evidence type="ECO:0000256" key="5">
    <source>
        <dbReference type="PROSITE-ProRule" id="PRU00708"/>
    </source>
</evidence>
<dbReference type="PANTHER" id="PTHR47447:SF17">
    <property type="entry name" value="OS12G0638900 PROTEIN"/>
    <property type="match status" value="1"/>
</dbReference>
<evidence type="ECO:0008006" key="8">
    <source>
        <dbReference type="Google" id="ProtNLM"/>
    </source>
</evidence>
<comment type="function">
    <text evidence="3">Regulates mitochondrial small subunit maturation by controlling 15S rRNA 5'-end processing. Localizes to the 5' precursor of the 15S rRNA in a position that is subsequently occupied by mS47 in the mature yeast mtSSU. Uses structure and sequence-specific RNA recognition, binding to a single-stranded region of the precursor and specifically recognizing bases -6 to -1. The exchange of Ccm1 for mS47 is coupled to the irreversible removal of precursor rRNA that is accompanied by conformational changes of the mitoribosomal proteins uS5m and mS26. These conformational changes signal completion of 5'-end rRNA processing through protection of the mature 5'-end of the 15S rRNA and stabilization of mS47. The removal of the 5' precursor together with the dissociation of Ccm1 may be catalyzed by the 5'-3' exoribonuclease Pet127. Involved in the specific removal of group I introns in mitochondrial encoded transcripts.</text>
</comment>
<gene>
    <name evidence="6" type="ORF">BGZ80_004511</name>
</gene>
<proteinExistence type="inferred from homology"/>
<accession>A0A9P6MME7</accession>
<feature type="non-terminal residue" evidence="6">
    <location>
        <position position="1"/>
    </location>
</feature>
<comment type="caution">
    <text evidence="6">The sequence shown here is derived from an EMBL/GenBank/DDBJ whole genome shotgun (WGS) entry which is preliminary data.</text>
</comment>
<dbReference type="AlphaFoldDB" id="A0A9P6MME7"/>
<reference evidence="6" key="1">
    <citation type="journal article" date="2020" name="Fungal Divers.">
        <title>Resolving the Mortierellaceae phylogeny through synthesis of multi-gene phylogenetics and phylogenomics.</title>
        <authorList>
            <person name="Vandepol N."/>
            <person name="Liber J."/>
            <person name="Desiro A."/>
            <person name="Na H."/>
            <person name="Kennedy M."/>
            <person name="Barry K."/>
            <person name="Grigoriev I.V."/>
            <person name="Miller A.N."/>
            <person name="O'Donnell K."/>
            <person name="Stajich J.E."/>
            <person name="Bonito G."/>
        </authorList>
    </citation>
    <scope>NUCLEOTIDE SEQUENCE</scope>
    <source>
        <strain evidence="6">NRRL 2769</strain>
    </source>
</reference>
<dbReference type="Proteomes" id="UP000703661">
    <property type="component" value="Unassembled WGS sequence"/>
</dbReference>
<evidence type="ECO:0000313" key="6">
    <source>
        <dbReference type="EMBL" id="KAG0007558.1"/>
    </source>
</evidence>